<dbReference type="SUPFAM" id="SSF52200">
    <property type="entry name" value="Toll/Interleukin receptor TIR domain"/>
    <property type="match status" value="1"/>
</dbReference>
<name>A0A4Y8L7F2_9BACT</name>
<gene>
    <name evidence="1" type="ORF">E2605_09675</name>
</gene>
<accession>A0A4Y8L7F2</accession>
<sequence>MKVFISWSGNKSHRVALVFRDWLPSVIQSIEPYVSSEDIDKGARWSTDIAKELEDSTFGILCVTKENMEAPWLSFEAGALSKTMDSSFVSPFLFDIKRSEVKGPILQFQSTIFQKEDIKKLLCTLNKACAEGSIPDGRLNKAFEVWYPTLEEELNKIKDVQEESDDEKDQNNAISHSSEILEEILDLSRNNQRLLRNPDTKIHESIEDLKNITKEQINRFDRSEMNIRRMSRRLKPMFIEELLHISLKESKNSYGFLIVLSFFKQDFPWIYDAGKELLDILKSKVSKDVKMEAIHDFKRMIEFTFEHPIMRESYVNQKEYMMYIKEIPYILSRYVDEVVEYQLK</sequence>
<evidence type="ECO:0000313" key="1">
    <source>
        <dbReference type="EMBL" id="TFD96426.1"/>
    </source>
</evidence>
<organism evidence="1 2">
    <name type="scientific">Dysgonomonas capnocytophagoides</name>
    <dbReference type="NCBI Taxonomy" id="45254"/>
    <lineage>
        <taxon>Bacteria</taxon>
        <taxon>Pseudomonadati</taxon>
        <taxon>Bacteroidota</taxon>
        <taxon>Bacteroidia</taxon>
        <taxon>Bacteroidales</taxon>
        <taxon>Dysgonomonadaceae</taxon>
        <taxon>Dysgonomonas</taxon>
    </lineage>
</organism>
<dbReference type="InterPro" id="IPR035897">
    <property type="entry name" value="Toll_tir_struct_dom_sf"/>
</dbReference>
<evidence type="ECO:0000313" key="2">
    <source>
        <dbReference type="Proteomes" id="UP000297861"/>
    </source>
</evidence>
<proteinExistence type="predicted"/>
<dbReference type="EMBL" id="SOML01000005">
    <property type="protein sequence ID" value="TFD96426.1"/>
    <property type="molecule type" value="Genomic_DNA"/>
</dbReference>
<keyword evidence="2" id="KW-1185">Reference proteome</keyword>
<comment type="caution">
    <text evidence="1">The sequence shown here is derived from an EMBL/GenBank/DDBJ whole genome shotgun (WGS) entry which is preliminary data.</text>
</comment>
<dbReference type="AlphaFoldDB" id="A0A4Y8L7F2"/>
<dbReference type="Proteomes" id="UP000297861">
    <property type="component" value="Unassembled WGS sequence"/>
</dbReference>
<protein>
    <submittedName>
        <fullName evidence="1">TIR domain-containing protein</fullName>
    </submittedName>
</protein>
<dbReference type="Gene3D" id="3.40.50.10140">
    <property type="entry name" value="Toll/interleukin-1 receptor homology (TIR) domain"/>
    <property type="match status" value="1"/>
</dbReference>
<dbReference type="OrthoDB" id="9815193at2"/>
<dbReference type="RefSeq" id="WP_134436297.1">
    <property type="nucleotide sequence ID" value="NZ_SOML01000005.1"/>
</dbReference>
<reference evidence="1 2" key="1">
    <citation type="submission" date="2019-03" db="EMBL/GenBank/DDBJ databases">
        <title>San Antonio Military Medical Center submission to MRSN (WRAIR), pending publication.</title>
        <authorList>
            <person name="Blyth D.M."/>
            <person name="Mccarthy S.L."/>
            <person name="Schall S.E."/>
            <person name="Stam J.A."/>
            <person name="Ong A.C."/>
            <person name="Mcgann P.T."/>
        </authorList>
    </citation>
    <scope>NUCLEOTIDE SEQUENCE [LARGE SCALE GENOMIC DNA]</scope>
    <source>
        <strain evidence="1 2">MRSN571793</strain>
    </source>
</reference>